<evidence type="ECO:0000313" key="2">
    <source>
        <dbReference type="Proteomes" id="UP000231019"/>
    </source>
</evidence>
<dbReference type="EMBL" id="PFFQ01000022">
    <property type="protein sequence ID" value="PIW17640.1"/>
    <property type="molecule type" value="Genomic_DNA"/>
</dbReference>
<proteinExistence type="predicted"/>
<protein>
    <submittedName>
        <fullName evidence="1">Uncharacterized protein</fullName>
    </submittedName>
</protein>
<dbReference type="AlphaFoldDB" id="A0A2M7G6G8"/>
<dbReference type="Proteomes" id="UP000231019">
    <property type="component" value="Unassembled WGS sequence"/>
</dbReference>
<comment type="caution">
    <text evidence="1">The sequence shown here is derived from an EMBL/GenBank/DDBJ whole genome shotgun (WGS) entry which is preliminary data.</text>
</comment>
<sequence>MEIIPEFLNQFSGNFTRPAFKYFVRLMKGFLEVPGPKAIAELNREKPPQEHFSSIYDFLNRYAWLSQDLADTLLNWLLTKVQPG</sequence>
<gene>
    <name evidence="1" type="ORF">COW36_07810</name>
</gene>
<organism evidence="1 2">
    <name type="scientific">bacterium (Candidatus Blackallbacteria) CG17_big_fil_post_rev_8_21_14_2_50_48_46</name>
    <dbReference type="NCBI Taxonomy" id="2014261"/>
    <lineage>
        <taxon>Bacteria</taxon>
        <taxon>Candidatus Blackallbacteria</taxon>
    </lineage>
</organism>
<reference evidence="1 2" key="1">
    <citation type="submission" date="2017-09" db="EMBL/GenBank/DDBJ databases">
        <title>Depth-based differentiation of microbial function through sediment-hosted aquifers and enrichment of novel symbionts in the deep terrestrial subsurface.</title>
        <authorList>
            <person name="Probst A.J."/>
            <person name="Ladd B."/>
            <person name="Jarett J.K."/>
            <person name="Geller-Mcgrath D.E."/>
            <person name="Sieber C.M."/>
            <person name="Emerson J.B."/>
            <person name="Anantharaman K."/>
            <person name="Thomas B.C."/>
            <person name="Malmstrom R."/>
            <person name="Stieglmeier M."/>
            <person name="Klingl A."/>
            <person name="Woyke T."/>
            <person name="Ryan C.M."/>
            <person name="Banfield J.F."/>
        </authorList>
    </citation>
    <scope>NUCLEOTIDE SEQUENCE [LARGE SCALE GENOMIC DNA]</scope>
    <source>
        <strain evidence="1">CG17_big_fil_post_rev_8_21_14_2_50_48_46</strain>
    </source>
</reference>
<accession>A0A2M7G6G8</accession>
<feature type="non-terminal residue" evidence="1">
    <location>
        <position position="84"/>
    </location>
</feature>
<name>A0A2M7G6G8_9BACT</name>
<evidence type="ECO:0000313" key="1">
    <source>
        <dbReference type="EMBL" id="PIW17640.1"/>
    </source>
</evidence>